<dbReference type="InterPro" id="IPR008928">
    <property type="entry name" value="6-hairpin_glycosidase_sf"/>
</dbReference>
<dbReference type="AlphaFoldDB" id="A0A362X0B7"/>
<feature type="binding site" evidence="4">
    <location>
        <position position="240"/>
    </location>
    <ligand>
        <name>substrate</name>
    </ligand>
</feature>
<feature type="binding site" evidence="4">
    <location>
        <position position="258"/>
    </location>
    <ligand>
        <name>substrate</name>
    </ligand>
</feature>
<dbReference type="InterPro" id="IPR052369">
    <property type="entry name" value="UG_Glycosaminoglycan_Hydrolase"/>
</dbReference>
<feature type="binding site" evidence="4">
    <location>
        <position position="122"/>
    </location>
    <ligand>
        <name>substrate</name>
    </ligand>
</feature>
<dbReference type="InterPro" id="IPR012341">
    <property type="entry name" value="6hp_glycosidase-like_sf"/>
</dbReference>
<evidence type="ECO:0000313" key="6">
    <source>
        <dbReference type="Proteomes" id="UP000251545"/>
    </source>
</evidence>
<protein>
    <submittedName>
        <fullName evidence="5">Unsaturated chondroitin disaccharide hydrolase</fullName>
    </submittedName>
</protein>
<evidence type="ECO:0000256" key="2">
    <source>
        <dbReference type="ARBA" id="ARBA00038358"/>
    </source>
</evidence>
<gene>
    <name evidence="5" type="ORF">CLV33_104163</name>
</gene>
<dbReference type="GO" id="GO:0052757">
    <property type="term" value="F:chondroitin hydrolase activity"/>
    <property type="evidence" value="ECO:0007669"/>
    <property type="project" value="TreeGrafter"/>
</dbReference>
<dbReference type="Proteomes" id="UP000251545">
    <property type="component" value="Unassembled WGS sequence"/>
</dbReference>
<feature type="active site" description="Nucleophile" evidence="3">
    <location>
        <position position="122"/>
    </location>
</feature>
<comment type="similarity">
    <text evidence="2">Belongs to the glycosyl hydrolase 88 family.</text>
</comment>
<evidence type="ECO:0000256" key="1">
    <source>
        <dbReference type="ARBA" id="ARBA00022801"/>
    </source>
</evidence>
<feature type="binding site" evidence="4">
    <location>
        <position position="182"/>
    </location>
    <ligand>
        <name>substrate</name>
    </ligand>
</feature>
<feature type="binding site" evidence="4">
    <location>
        <position position="254"/>
    </location>
    <ligand>
        <name>substrate</name>
    </ligand>
</feature>
<dbReference type="RefSeq" id="WP_211297545.1">
    <property type="nucleotide sequence ID" value="NZ_PVEO01000004.1"/>
</dbReference>
<dbReference type="PROSITE" id="PS51257">
    <property type="entry name" value="PROKAR_LIPOPROTEIN"/>
    <property type="match status" value="1"/>
</dbReference>
<organism evidence="5 6">
    <name type="scientific">Jejuia pallidilutea</name>
    <dbReference type="NCBI Taxonomy" id="504487"/>
    <lineage>
        <taxon>Bacteria</taxon>
        <taxon>Pseudomonadati</taxon>
        <taxon>Bacteroidota</taxon>
        <taxon>Flavobacteriia</taxon>
        <taxon>Flavobacteriales</taxon>
        <taxon>Flavobacteriaceae</taxon>
        <taxon>Jejuia</taxon>
    </lineage>
</organism>
<dbReference type="InterPro" id="IPR010905">
    <property type="entry name" value="Glyco_hydro_88"/>
</dbReference>
<name>A0A362X0B7_9FLAO</name>
<feature type="binding site" evidence="4">
    <location>
        <position position="242"/>
    </location>
    <ligand>
        <name>substrate</name>
    </ligand>
</feature>
<dbReference type="GO" id="GO:0000272">
    <property type="term" value="P:polysaccharide catabolic process"/>
    <property type="evidence" value="ECO:0007669"/>
    <property type="project" value="TreeGrafter"/>
</dbReference>
<sequence length="411" mass="45955">MSIVKPSLIAALFLMLACNSTKKEVSADKISGLQTSKVLQSNVVKLKEVVKTLSDADSFPRNIKKDKTDWDFVGVEDWCSGFWPGVLWYAYEASNDPEMKAEAMRFTAPLKTIAYSSARNHDIGFMVYCSYGNGYRLTGNEAYKDVLLSAADTLATLYSPKVGTILSWPSQMHKFKYNTIIDNMMNLELLFWAAKNGGDTSLHDIAVSHAQQTMEHIVRKDSAVYHVGSFDEDTGEFLKGYTHQGYADESMWARGQGWGVYGFAVAYRETGDKAFLETSKKLADHFLNRLPKDGIPYWDFDDPNIPEAPKDASAAAVVACGLFELVNLVEDKELKAKYFKAAKDLVSTLSSSEYLSGDKNQALLLHSTGHYPKNSEIDVPIVYADYYYMEALLRLKNLEKLNSETDKVVAN</sequence>
<accession>A0A362X0B7</accession>
<dbReference type="Pfam" id="PF07470">
    <property type="entry name" value="Glyco_hydro_88"/>
    <property type="match status" value="1"/>
</dbReference>
<evidence type="ECO:0000313" key="5">
    <source>
        <dbReference type="EMBL" id="PQV48956.1"/>
    </source>
</evidence>
<dbReference type="PANTHER" id="PTHR36845">
    <property type="entry name" value="HYDROLASE, PUTATIVE (AFU_ORTHOLOGUE AFUA_7G05090)-RELATED"/>
    <property type="match status" value="1"/>
</dbReference>
<keyword evidence="1 5" id="KW-0378">Hydrolase</keyword>
<comment type="caution">
    <text evidence="5">The sequence shown here is derived from an EMBL/GenBank/DDBJ whole genome shotgun (WGS) entry which is preliminary data.</text>
</comment>
<dbReference type="SUPFAM" id="SSF48208">
    <property type="entry name" value="Six-hairpin glycosidases"/>
    <property type="match status" value="1"/>
</dbReference>
<dbReference type="PANTHER" id="PTHR36845:SF1">
    <property type="entry name" value="HYDROLASE, PUTATIVE (AFU_ORTHOLOGUE AFUA_7G05090)-RELATED"/>
    <property type="match status" value="1"/>
</dbReference>
<feature type="active site" description="Proton donor" evidence="3">
    <location>
        <position position="182"/>
    </location>
</feature>
<dbReference type="Gene3D" id="1.50.10.10">
    <property type="match status" value="1"/>
</dbReference>
<evidence type="ECO:0000256" key="3">
    <source>
        <dbReference type="PIRSR" id="PIRSR610905-1"/>
    </source>
</evidence>
<reference evidence="5 6" key="1">
    <citation type="submission" date="2018-02" db="EMBL/GenBank/DDBJ databases">
        <title>Genomic Encyclopedia of Archaeal and Bacterial Type Strains, Phase II (KMG-II): from individual species to whole genera.</title>
        <authorList>
            <person name="Goeker M."/>
        </authorList>
    </citation>
    <scope>NUCLEOTIDE SEQUENCE [LARGE SCALE GENOMIC DNA]</scope>
    <source>
        <strain evidence="5 6">DSM 21165</strain>
    </source>
</reference>
<proteinExistence type="inferred from homology"/>
<evidence type="ECO:0000256" key="4">
    <source>
        <dbReference type="PIRSR" id="PIRSR610905-2"/>
    </source>
</evidence>
<dbReference type="EMBL" id="PVEO01000004">
    <property type="protein sequence ID" value="PQV48956.1"/>
    <property type="molecule type" value="Genomic_DNA"/>
</dbReference>